<dbReference type="OrthoDB" id="6770063at2759"/>
<evidence type="ECO:0000256" key="1">
    <source>
        <dbReference type="SAM" id="SignalP"/>
    </source>
</evidence>
<dbReference type="EMBL" id="KI894030">
    <property type="protein sequence ID" value="OBR86160.1"/>
    <property type="molecule type" value="Genomic_DNA"/>
</dbReference>
<protein>
    <recommendedName>
        <fullName evidence="2">Ricin B lectin domain-containing protein</fullName>
    </recommendedName>
</protein>
<reference evidence="4" key="2">
    <citation type="submission" date="2013-07" db="EMBL/GenBank/DDBJ databases">
        <authorList>
            <consortium name="The Broad Institute Genome Sequencing Platform"/>
            <person name="Cuomo C."/>
            <person name="Litvintseva A."/>
            <person name="Chen Y."/>
            <person name="Heitman J."/>
            <person name="Sun S."/>
            <person name="Springer D."/>
            <person name="Dromer F."/>
            <person name="Young S.K."/>
            <person name="Zeng Q."/>
            <person name="Gargeya S."/>
            <person name="Fitzgerald M."/>
            <person name="Abouelleil A."/>
            <person name="Alvarado L."/>
            <person name="Berlin A.M."/>
            <person name="Chapman S.B."/>
            <person name="Dewar J."/>
            <person name="Goldberg J."/>
            <person name="Griggs A."/>
            <person name="Gujja S."/>
            <person name="Hansen M."/>
            <person name="Howarth C."/>
            <person name="Imamovic A."/>
            <person name="Larimer J."/>
            <person name="McCowan C."/>
            <person name="Murphy C."/>
            <person name="Pearson M."/>
            <person name="Priest M."/>
            <person name="Roberts A."/>
            <person name="Saif S."/>
            <person name="Shea T."/>
            <person name="Sykes S."/>
            <person name="Wortman J."/>
            <person name="Nusbaum C."/>
            <person name="Birren B."/>
        </authorList>
    </citation>
    <scope>NUCLEOTIDE SEQUENCE</scope>
    <source>
        <strain evidence="4">CBS 10117</strain>
    </source>
</reference>
<dbReference type="Proteomes" id="UP000078595">
    <property type="component" value="Chromosome 4"/>
</dbReference>
<evidence type="ECO:0000259" key="2">
    <source>
        <dbReference type="SMART" id="SM00458"/>
    </source>
</evidence>
<accession>A0A1A6A7X7</accession>
<dbReference type="CDD" id="cd00161">
    <property type="entry name" value="beta-trefoil_Ricin-like"/>
    <property type="match status" value="1"/>
</dbReference>
<dbReference type="Gene3D" id="2.80.10.50">
    <property type="match status" value="2"/>
</dbReference>
<keyword evidence="1" id="KW-0732">Signal</keyword>
<dbReference type="VEuPathDB" id="FungiDB:I303_03880"/>
<proteinExistence type="predicted"/>
<feature type="signal peptide" evidence="1">
    <location>
        <begin position="1"/>
        <end position="26"/>
    </location>
</feature>
<reference evidence="3" key="1">
    <citation type="submission" date="2013-07" db="EMBL/GenBank/DDBJ databases">
        <title>The Genome Sequence of Cryptococcus dejecticola CBS10117.</title>
        <authorList>
            <consortium name="The Broad Institute Genome Sequencing Platform"/>
            <person name="Cuomo C."/>
            <person name="Litvintseva A."/>
            <person name="Chen Y."/>
            <person name="Heitman J."/>
            <person name="Sun S."/>
            <person name="Springer D."/>
            <person name="Dromer F."/>
            <person name="Young S.K."/>
            <person name="Zeng Q."/>
            <person name="Gargeya S."/>
            <person name="Fitzgerald M."/>
            <person name="Abouelleil A."/>
            <person name="Alvarado L."/>
            <person name="Berlin A.M."/>
            <person name="Chapman S.B."/>
            <person name="Dewar J."/>
            <person name="Goldberg J."/>
            <person name="Griggs A."/>
            <person name="Gujja S."/>
            <person name="Hansen M."/>
            <person name="Howarth C."/>
            <person name="Imamovic A."/>
            <person name="Larimer J."/>
            <person name="McCowan C."/>
            <person name="Murphy C."/>
            <person name="Pearson M."/>
            <person name="Priest M."/>
            <person name="Roberts A."/>
            <person name="Saif S."/>
            <person name="Shea T."/>
            <person name="Sykes S."/>
            <person name="Wortman J."/>
            <person name="Nusbaum C."/>
            <person name="Birren B."/>
        </authorList>
    </citation>
    <scope>NUCLEOTIDE SEQUENCE [LARGE SCALE GENOMIC DNA]</scope>
    <source>
        <strain evidence="3">CBS 10117</strain>
    </source>
</reference>
<dbReference type="SUPFAM" id="SSF50370">
    <property type="entry name" value="Ricin B-like lectins"/>
    <property type="match status" value="2"/>
</dbReference>
<dbReference type="GeneID" id="28967579"/>
<sequence length="349" mass="37190">MFSSLSSIIFFLATSSFLTSFNLVSAAPTSLTVRQDNTDTNWARGVYIAAVGAGDQCLSAADGNATSGTQVITTTCQNASTWTVPLMKSGGAVVHEGSGLTIDLGEANNRDKLTLQSYTGSATQVFVYGSNNRLFNNGTQKCIDQDSTSGPQVYTCYAQSTNQAWLIRKTPEPQSLDDIPKGQDLTPPNTDLSFIHPQGRKDICVSAISKEATPQAGDGVALTYCAGTGFVGSGYNTSQDLMQWSLPSTNQTGQVKLGSSGLCLETATQGSYGADGMALRLNECQDQSEDQESIWDGLLLKSSVRSSGGDQCLNFAAEAGYVKMDNFLNLRPLQTWGCSNTNENELFEI</sequence>
<dbReference type="AlphaFoldDB" id="A0A1A6A7X7"/>
<keyword evidence="5" id="KW-1185">Reference proteome</keyword>
<dbReference type="EMBL" id="CP144533">
    <property type="protein sequence ID" value="WWC61280.1"/>
    <property type="molecule type" value="Genomic_DNA"/>
</dbReference>
<dbReference type="RefSeq" id="XP_018264002.1">
    <property type="nucleotide sequence ID" value="XM_018407194.1"/>
</dbReference>
<evidence type="ECO:0000313" key="5">
    <source>
        <dbReference type="Proteomes" id="UP000078595"/>
    </source>
</evidence>
<dbReference type="Pfam" id="PF00652">
    <property type="entry name" value="Ricin_B_lectin"/>
    <property type="match status" value="1"/>
</dbReference>
<name>A0A1A6A7X7_9TREE</name>
<organism evidence="3">
    <name type="scientific">Kwoniella dejecticola CBS 10117</name>
    <dbReference type="NCBI Taxonomy" id="1296121"/>
    <lineage>
        <taxon>Eukaryota</taxon>
        <taxon>Fungi</taxon>
        <taxon>Dikarya</taxon>
        <taxon>Basidiomycota</taxon>
        <taxon>Agaricomycotina</taxon>
        <taxon>Tremellomycetes</taxon>
        <taxon>Tremellales</taxon>
        <taxon>Cryptococcaceae</taxon>
        <taxon>Kwoniella</taxon>
    </lineage>
</organism>
<dbReference type="InterPro" id="IPR035992">
    <property type="entry name" value="Ricin_B-like_lectins"/>
</dbReference>
<dbReference type="SMART" id="SM00458">
    <property type="entry name" value="RICIN"/>
    <property type="match status" value="1"/>
</dbReference>
<dbReference type="PROSITE" id="PS50231">
    <property type="entry name" value="RICIN_B_LECTIN"/>
    <property type="match status" value="1"/>
</dbReference>
<feature type="domain" description="Ricin B lectin" evidence="2">
    <location>
        <begin position="44"/>
        <end position="168"/>
    </location>
</feature>
<evidence type="ECO:0000313" key="3">
    <source>
        <dbReference type="EMBL" id="OBR86160.1"/>
    </source>
</evidence>
<reference evidence="4" key="3">
    <citation type="submission" date="2024-02" db="EMBL/GenBank/DDBJ databases">
        <title>Comparative genomics of Cryptococcus and Kwoniella reveals pathogenesis evolution and contrasting modes of karyotype evolution via chromosome fusion or intercentromeric recombination.</title>
        <authorList>
            <person name="Coelho M.A."/>
            <person name="David-Palma M."/>
            <person name="Shea T."/>
            <person name="Bowers K."/>
            <person name="McGinley-Smith S."/>
            <person name="Mohammad A.W."/>
            <person name="Gnirke A."/>
            <person name="Yurkov A.M."/>
            <person name="Nowrousian M."/>
            <person name="Sun S."/>
            <person name="Cuomo C.A."/>
            <person name="Heitman J."/>
        </authorList>
    </citation>
    <scope>NUCLEOTIDE SEQUENCE</scope>
    <source>
        <strain evidence="4">CBS 10117</strain>
    </source>
</reference>
<gene>
    <name evidence="3" type="ORF">I303_03880</name>
    <name evidence="4" type="ORF">I303_103861</name>
</gene>
<evidence type="ECO:0000313" key="4">
    <source>
        <dbReference type="EMBL" id="WWC61280.1"/>
    </source>
</evidence>
<dbReference type="KEGG" id="kdj:28967579"/>
<feature type="chain" id="PRO_5008342180" description="Ricin B lectin domain-containing protein" evidence="1">
    <location>
        <begin position="27"/>
        <end position="349"/>
    </location>
</feature>
<dbReference type="InterPro" id="IPR000772">
    <property type="entry name" value="Ricin_B_lectin"/>
</dbReference>